<sequence>MEGYLDWVTRKDPDTIGGKYELGGLAWHSLQGSHDVWGSMSAKLDRSRLSALSVLLQRGIRPDAIIQTERNSGGTALSLWEVFIAKITSCAPPHRPDRHAERKTIQEFLENGANADIHIAIHGKLAHVSGSHEWEPELANLSKNGAWSAGNNKLPVNSDVFQNQNGELPDQPGGLYSGRAQEILRRFLSDSSEIDYSDEGIRHYNLFASKGGRISFEDWVEYYDFGNKENNSCALCSKQACFSTSTAANLHSRDGCPVGRP</sequence>
<dbReference type="EMBL" id="MU853225">
    <property type="protein sequence ID" value="KAK4126376.1"/>
    <property type="molecule type" value="Genomic_DNA"/>
</dbReference>
<keyword evidence="2" id="KW-1185">Reference proteome</keyword>
<reference evidence="1" key="2">
    <citation type="submission" date="2023-05" db="EMBL/GenBank/DDBJ databases">
        <authorList>
            <consortium name="Lawrence Berkeley National Laboratory"/>
            <person name="Steindorff A."/>
            <person name="Hensen N."/>
            <person name="Bonometti L."/>
            <person name="Westerberg I."/>
            <person name="Brannstrom I.O."/>
            <person name="Guillou S."/>
            <person name="Cros-Aarteil S."/>
            <person name="Calhoun S."/>
            <person name="Haridas S."/>
            <person name="Kuo A."/>
            <person name="Mondo S."/>
            <person name="Pangilinan J."/>
            <person name="Riley R."/>
            <person name="Labutti K."/>
            <person name="Andreopoulos B."/>
            <person name="Lipzen A."/>
            <person name="Chen C."/>
            <person name="Yanf M."/>
            <person name="Daum C."/>
            <person name="Ng V."/>
            <person name="Clum A."/>
            <person name="Ohm R."/>
            <person name="Martin F."/>
            <person name="Silar P."/>
            <person name="Natvig D."/>
            <person name="Lalanne C."/>
            <person name="Gautier V."/>
            <person name="Ament-Velasquez S.L."/>
            <person name="Kruys A."/>
            <person name="Hutchinson M.I."/>
            <person name="Powell A.J."/>
            <person name="Barry K."/>
            <person name="Miller A.N."/>
            <person name="Grigoriev I.V."/>
            <person name="Debuchy R."/>
            <person name="Gladieux P."/>
            <person name="Thoren M.H."/>
            <person name="Johannesson H."/>
        </authorList>
    </citation>
    <scope>NUCLEOTIDE SEQUENCE</scope>
    <source>
        <strain evidence="1">CBS 731.68</strain>
    </source>
</reference>
<protein>
    <submittedName>
        <fullName evidence="1">Uncharacterized protein</fullName>
    </submittedName>
</protein>
<accession>A0AAN6U7D6</accession>
<name>A0AAN6U7D6_9PEZI</name>
<reference evidence="1" key="1">
    <citation type="journal article" date="2023" name="Mol. Phylogenet. Evol.">
        <title>Genome-scale phylogeny and comparative genomics of the fungal order Sordariales.</title>
        <authorList>
            <person name="Hensen N."/>
            <person name="Bonometti L."/>
            <person name="Westerberg I."/>
            <person name="Brannstrom I.O."/>
            <person name="Guillou S."/>
            <person name="Cros-Aarteil S."/>
            <person name="Calhoun S."/>
            <person name="Haridas S."/>
            <person name="Kuo A."/>
            <person name="Mondo S."/>
            <person name="Pangilinan J."/>
            <person name="Riley R."/>
            <person name="LaButti K."/>
            <person name="Andreopoulos B."/>
            <person name="Lipzen A."/>
            <person name="Chen C."/>
            <person name="Yan M."/>
            <person name="Daum C."/>
            <person name="Ng V."/>
            <person name="Clum A."/>
            <person name="Steindorff A."/>
            <person name="Ohm R.A."/>
            <person name="Martin F."/>
            <person name="Silar P."/>
            <person name="Natvig D.O."/>
            <person name="Lalanne C."/>
            <person name="Gautier V."/>
            <person name="Ament-Velasquez S.L."/>
            <person name="Kruys A."/>
            <person name="Hutchinson M.I."/>
            <person name="Powell A.J."/>
            <person name="Barry K."/>
            <person name="Miller A.N."/>
            <person name="Grigoriev I.V."/>
            <person name="Debuchy R."/>
            <person name="Gladieux P."/>
            <person name="Hiltunen Thoren M."/>
            <person name="Johannesson H."/>
        </authorList>
    </citation>
    <scope>NUCLEOTIDE SEQUENCE</scope>
    <source>
        <strain evidence="1">CBS 731.68</strain>
    </source>
</reference>
<evidence type="ECO:0000313" key="1">
    <source>
        <dbReference type="EMBL" id="KAK4126376.1"/>
    </source>
</evidence>
<comment type="caution">
    <text evidence="1">The sequence shown here is derived from an EMBL/GenBank/DDBJ whole genome shotgun (WGS) entry which is preliminary data.</text>
</comment>
<organism evidence="1 2">
    <name type="scientific">Parathielavia appendiculata</name>
    <dbReference type="NCBI Taxonomy" id="2587402"/>
    <lineage>
        <taxon>Eukaryota</taxon>
        <taxon>Fungi</taxon>
        <taxon>Dikarya</taxon>
        <taxon>Ascomycota</taxon>
        <taxon>Pezizomycotina</taxon>
        <taxon>Sordariomycetes</taxon>
        <taxon>Sordariomycetidae</taxon>
        <taxon>Sordariales</taxon>
        <taxon>Chaetomiaceae</taxon>
        <taxon>Parathielavia</taxon>
    </lineage>
</organism>
<dbReference type="RefSeq" id="XP_062650147.1">
    <property type="nucleotide sequence ID" value="XM_062795541.1"/>
</dbReference>
<dbReference type="Proteomes" id="UP001302602">
    <property type="component" value="Unassembled WGS sequence"/>
</dbReference>
<evidence type="ECO:0000313" key="2">
    <source>
        <dbReference type="Proteomes" id="UP001302602"/>
    </source>
</evidence>
<gene>
    <name evidence="1" type="ORF">N657DRAFT_670422</name>
</gene>
<dbReference type="AlphaFoldDB" id="A0AAN6U7D6"/>
<dbReference type="GeneID" id="87832309"/>
<proteinExistence type="predicted"/>